<dbReference type="EMBL" id="BSDI01000010">
    <property type="protein sequence ID" value="GLH97335.1"/>
    <property type="molecule type" value="Genomic_DNA"/>
</dbReference>
<dbReference type="Proteomes" id="UP001144280">
    <property type="component" value="Unassembled WGS sequence"/>
</dbReference>
<keyword evidence="2" id="KW-1185">Reference proteome</keyword>
<accession>A0ABQ5QVF0</accession>
<gene>
    <name evidence="1" type="ORF">Pa4123_26100</name>
</gene>
<evidence type="ECO:0000313" key="1">
    <source>
        <dbReference type="EMBL" id="GLH97335.1"/>
    </source>
</evidence>
<proteinExistence type="predicted"/>
<name>A0ABQ5QVF0_9ACTN</name>
<reference evidence="1" key="1">
    <citation type="submission" date="2022-12" db="EMBL/GenBank/DDBJ databases">
        <title>New Phytohabitans aurantiacus sp. RD004123 nov., an actinomycete isolated from soil.</title>
        <authorList>
            <person name="Triningsih D.W."/>
            <person name="Harunari E."/>
            <person name="Igarashi Y."/>
        </authorList>
    </citation>
    <scope>NUCLEOTIDE SEQUENCE</scope>
    <source>
        <strain evidence="1">RD004123</strain>
    </source>
</reference>
<comment type="caution">
    <text evidence="1">The sequence shown here is derived from an EMBL/GenBank/DDBJ whole genome shotgun (WGS) entry which is preliminary data.</text>
</comment>
<sequence length="101" mass="11156">MTHSSLTSNACSMDAAGMDMVSRLWNGKWGRARLDIWVDRDGDQWHVTARIGGPEGDVIPYGAGGEGAEDAVAYMVDRLKATAPGDQEWQDITDTYRRPDR</sequence>
<organism evidence="1 2">
    <name type="scientific">Phytohabitans aurantiacus</name>
    <dbReference type="NCBI Taxonomy" id="3016789"/>
    <lineage>
        <taxon>Bacteria</taxon>
        <taxon>Bacillati</taxon>
        <taxon>Actinomycetota</taxon>
        <taxon>Actinomycetes</taxon>
        <taxon>Micromonosporales</taxon>
        <taxon>Micromonosporaceae</taxon>
    </lineage>
</organism>
<evidence type="ECO:0000313" key="2">
    <source>
        <dbReference type="Proteomes" id="UP001144280"/>
    </source>
</evidence>
<protein>
    <submittedName>
        <fullName evidence="1">Uncharacterized protein</fullName>
    </submittedName>
</protein>